<dbReference type="Proteomes" id="UP000001514">
    <property type="component" value="Unassembled WGS sequence"/>
</dbReference>
<dbReference type="HOGENOM" id="CLU_1211553_0_0_1"/>
<organism evidence="2">
    <name type="scientific">Selaginella moellendorffii</name>
    <name type="common">Spikemoss</name>
    <dbReference type="NCBI Taxonomy" id="88036"/>
    <lineage>
        <taxon>Eukaryota</taxon>
        <taxon>Viridiplantae</taxon>
        <taxon>Streptophyta</taxon>
        <taxon>Embryophyta</taxon>
        <taxon>Tracheophyta</taxon>
        <taxon>Lycopodiopsida</taxon>
        <taxon>Selaginellales</taxon>
        <taxon>Selaginellaceae</taxon>
        <taxon>Selaginella</taxon>
    </lineage>
</organism>
<sequence length="229" mass="25838">MNSKSSQQQKVVAVWSELNSNSACSCKNNVEDEDEDEELFGFFKEQLIQGGEAEVAAHVRRHWTHKSCDPQVLFEEEMDASCGCGMRGVQIALERLCGKMQKLGIVDEMIKRGSNTVIYNSLGQMDEAMNRMAETGSSPDVHHPHERLLQADKMIAGGCAEFHDLDAVHVFGETRRSCLSTLYTILCRLNQLGTWNLKKTGCGVVYHCYRWREKKVGECAKLYNVFHAD</sequence>
<dbReference type="Gramene" id="EFJ19426">
    <property type="protein sequence ID" value="EFJ19426"/>
    <property type="gene ID" value="SELMODRAFT_419124"/>
</dbReference>
<dbReference type="KEGG" id="smo:SELMODRAFT_419124"/>
<gene>
    <name evidence="1" type="ORF">SELMODRAFT_419124</name>
</gene>
<name>D8S7X5_SELML</name>
<keyword evidence="2" id="KW-1185">Reference proteome</keyword>
<accession>D8S7X5</accession>
<dbReference type="InParanoid" id="D8S7X5"/>
<evidence type="ECO:0000313" key="2">
    <source>
        <dbReference type="Proteomes" id="UP000001514"/>
    </source>
</evidence>
<dbReference type="AlphaFoldDB" id="D8S7X5"/>
<evidence type="ECO:0000313" key="1">
    <source>
        <dbReference type="EMBL" id="EFJ19426.1"/>
    </source>
</evidence>
<protein>
    <submittedName>
        <fullName evidence="1">Uncharacterized protein</fullName>
    </submittedName>
</protein>
<reference evidence="1 2" key="1">
    <citation type="journal article" date="2011" name="Science">
        <title>The Selaginella genome identifies genetic changes associated with the evolution of vascular plants.</title>
        <authorList>
            <person name="Banks J.A."/>
            <person name="Nishiyama T."/>
            <person name="Hasebe M."/>
            <person name="Bowman J.L."/>
            <person name="Gribskov M."/>
            <person name="dePamphilis C."/>
            <person name="Albert V.A."/>
            <person name="Aono N."/>
            <person name="Aoyama T."/>
            <person name="Ambrose B.A."/>
            <person name="Ashton N.W."/>
            <person name="Axtell M.J."/>
            <person name="Barker E."/>
            <person name="Barker M.S."/>
            <person name="Bennetzen J.L."/>
            <person name="Bonawitz N.D."/>
            <person name="Chapple C."/>
            <person name="Cheng C."/>
            <person name="Correa L.G."/>
            <person name="Dacre M."/>
            <person name="DeBarry J."/>
            <person name="Dreyer I."/>
            <person name="Elias M."/>
            <person name="Engstrom E.M."/>
            <person name="Estelle M."/>
            <person name="Feng L."/>
            <person name="Finet C."/>
            <person name="Floyd S.K."/>
            <person name="Frommer W.B."/>
            <person name="Fujita T."/>
            <person name="Gramzow L."/>
            <person name="Gutensohn M."/>
            <person name="Harholt J."/>
            <person name="Hattori M."/>
            <person name="Heyl A."/>
            <person name="Hirai T."/>
            <person name="Hiwatashi Y."/>
            <person name="Ishikawa M."/>
            <person name="Iwata M."/>
            <person name="Karol K.G."/>
            <person name="Koehler B."/>
            <person name="Kolukisaoglu U."/>
            <person name="Kubo M."/>
            <person name="Kurata T."/>
            <person name="Lalonde S."/>
            <person name="Li K."/>
            <person name="Li Y."/>
            <person name="Litt A."/>
            <person name="Lyons E."/>
            <person name="Manning G."/>
            <person name="Maruyama T."/>
            <person name="Michael T.P."/>
            <person name="Mikami K."/>
            <person name="Miyazaki S."/>
            <person name="Morinaga S."/>
            <person name="Murata T."/>
            <person name="Mueller-Roeber B."/>
            <person name="Nelson D.R."/>
            <person name="Obara M."/>
            <person name="Oguri Y."/>
            <person name="Olmstead R.G."/>
            <person name="Onodera N."/>
            <person name="Petersen B.L."/>
            <person name="Pils B."/>
            <person name="Prigge M."/>
            <person name="Rensing S.A."/>
            <person name="Riano-Pachon D.M."/>
            <person name="Roberts A.W."/>
            <person name="Sato Y."/>
            <person name="Scheller H.V."/>
            <person name="Schulz B."/>
            <person name="Schulz C."/>
            <person name="Shakirov E.V."/>
            <person name="Shibagaki N."/>
            <person name="Shinohara N."/>
            <person name="Shippen D.E."/>
            <person name="Soerensen I."/>
            <person name="Sotooka R."/>
            <person name="Sugimoto N."/>
            <person name="Sugita M."/>
            <person name="Sumikawa N."/>
            <person name="Tanurdzic M."/>
            <person name="Theissen G."/>
            <person name="Ulvskov P."/>
            <person name="Wakazuki S."/>
            <person name="Weng J.K."/>
            <person name="Willats W.W."/>
            <person name="Wipf D."/>
            <person name="Wolf P.G."/>
            <person name="Yang L."/>
            <person name="Zimmer A.D."/>
            <person name="Zhu Q."/>
            <person name="Mitros T."/>
            <person name="Hellsten U."/>
            <person name="Loque D."/>
            <person name="Otillar R."/>
            <person name="Salamov A."/>
            <person name="Schmutz J."/>
            <person name="Shapiro H."/>
            <person name="Lindquist E."/>
            <person name="Lucas S."/>
            <person name="Rokhsar D."/>
            <person name="Grigoriev I.V."/>
        </authorList>
    </citation>
    <scope>NUCLEOTIDE SEQUENCE [LARGE SCALE GENOMIC DNA]</scope>
</reference>
<dbReference type="EMBL" id="GL377606">
    <property type="protein sequence ID" value="EFJ19426.1"/>
    <property type="molecule type" value="Genomic_DNA"/>
</dbReference>
<proteinExistence type="predicted"/>